<reference evidence="2 3" key="1">
    <citation type="submission" date="2017-08" db="EMBL/GenBank/DDBJ databases">
        <title>Reclassification of Bisgaard taxon 37 and 44.</title>
        <authorList>
            <person name="Christensen H."/>
        </authorList>
    </citation>
    <scope>NUCLEOTIDE SEQUENCE [LARGE SCALE GENOMIC DNA]</scope>
    <source>
        <strain evidence="2 3">EEAB3T1</strain>
    </source>
</reference>
<dbReference type="InterPro" id="IPR014161">
    <property type="entry name" value="Tol-Pal_TolA"/>
</dbReference>
<dbReference type="Proteomes" id="UP000265964">
    <property type="component" value="Unassembled WGS sequence"/>
</dbReference>
<proteinExistence type="predicted"/>
<evidence type="ECO:0000256" key="1">
    <source>
        <dbReference type="SAM" id="MobiDB-lite"/>
    </source>
</evidence>
<feature type="region of interest" description="Disordered" evidence="1">
    <location>
        <begin position="51"/>
        <end position="72"/>
    </location>
</feature>
<dbReference type="GO" id="GO:0043213">
    <property type="term" value="P:bacteriocin transport"/>
    <property type="evidence" value="ECO:0007669"/>
    <property type="project" value="InterPro"/>
</dbReference>
<dbReference type="PANTHER" id="PTHR34403">
    <property type="entry name" value="TOL-PAL SYSTEM PROTEIN TOLA"/>
    <property type="match status" value="1"/>
</dbReference>
<protein>
    <submittedName>
        <fullName evidence="2">Protein TolA</fullName>
    </submittedName>
</protein>
<comment type="caution">
    <text evidence="2">The sequence shown here is derived from an EMBL/GenBank/DDBJ whole genome shotgun (WGS) entry which is preliminary data.</text>
</comment>
<dbReference type="EMBL" id="NRJF01000116">
    <property type="protein sequence ID" value="RIY34955.1"/>
    <property type="molecule type" value="Genomic_DNA"/>
</dbReference>
<dbReference type="GO" id="GO:0016020">
    <property type="term" value="C:membrane"/>
    <property type="evidence" value="ECO:0007669"/>
    <property type="project" value="InterPro"/>
</dbReference>
<evidence type="ECO:0000313" key="3">
    <source>
        <dbReference type="Proteomes" id="UP000265964"/>
    </source>
</evidence>
<keyword evidence="3" id="KW-1185">Reference proteome</keyword>
<dbReference type="PANTHER" id="PTHR34403:SF16">
    <property type="entry name" value="GLYCINE, ALANINE AND ASPARAGINE-RICH PROTEIN-LIKE"/>
    <property type="match status" value="1"/>
</dbReference>
<dbReference type="SUPFAM" id="SSF74653">
    <property type="entry name" value="TolA/TonB C-terminal domain"/>
    <property type="match status" value="1"/>
</dbReference>
<dbReference type="AlphaFoldDB" id="A0A3A1YBB2"/>
<sequence length="277" mass="28610">MEGNIDLKEGNNAATQAPIKISLDTGDIADARQLIAQRINAAEAKAKAEAESKAKAEAEAKAKAEAEAKAKAEAEAKAKAEAEAKAKAEAEAKAKAEAEAKAKAEAEAKAKAEAEAEAKAKAKAEAEAKAKAEAQAKAKAEAQAKAKAQAQAKAKAAQEAKTTQLNDAFADLIGDGGGDGSRTSDQSANDFERYKARIQSEVNNNFSYNPAFTGRQCAVDVNIASDGTLTPYQGSARGQANVCALGVQAIVNTGRVTPPPAGMLSQVQRVTLVFIVR</sequence>
<organism evidence="2 3">
    <name type="scientific">Psittacicella gerlachiana</name>
    <dbReference type="NCBI Taxonomy" id="2028574"/>
    <lineage>
        <taxon>Bacteria</taxon>
        <taxon>Pseudomonadati</taxon>
        <taxon>Pseudomonadota</taxon>
        <taxon>Gammaproteobacteria</taxon>
        <taxon>Pasteurellales</taxon>
        <taxon>Psittacicellaceae</taxon>
        <taxon>Psittacicella</taxon>
    </lineage>
</organism>
<accession>A0A3A1YBB2</accession>
<dbReference type="Pfam" id="PF06519">
    <property type="entry name" value="TolA"/>
    <property type="match status" value="1"/>
</dbReference>
<dbReference type="GO" id="GO:0019534">
    <property type="term" value="F:toxin transmembrane transporter activity"/>
    <property type="evidence" value="ECO:0007669"/>
    <property type="project" value="InterPro"/>
</dbReference>
<gene>
    <name evidence="2" type="primary">tolA</name>
    <name evidence="2" type="ORF">CKF59_04400</name>
</gene>
<dbReference type="Gene3D" id="3.30.1150.10">
    <property type="match status" value="1"/>
</dbReference>
<dbReference type="InterPro" id="IPR050972">
    <property type="entry name" value="SDr-like"/>
</dbReference>
<dbReference type="OrthoDB" id="6194496at2"/>
<dbReference type="NCBIfam" id="TIGR02794">
    <property type="entry name" value="tolA_full"/>
    <property type="match status" value="1"/>
</dbReference>
<name>A0A3A1YBB2_9GAMM</name>
<evidence type="ECO:0000313" key="2">
    <source>
        <dbReference type="EMBL" id="RIY34955.1"/>
    </source>
</evidence>